<evidence type="ECO:0000313" key="20">
    <source>
        <dbReference type="Proteomes" id="UP000800082"/>
    </source>
</evidence>
<evidence type="ECO:0000256" key="9">
    <source>
        <dbReference type="ARBA" id="ARBA00022824"/>
    </source>
</evidence>
<sequence length="473" mass="49083">MADNAKPDAPAQGPAAPLGDAPEKQSEPVAPQSIEAGEKGLEATTETNEAEELAKGTADLALDEKKPLDPMPIVAPQPAVAVESLPTEASQQASDQAPVTTAGPSTVLTLGDSGTAAGAAGSAPGVTTDATGAVVSNESAPAGAGADAGAGAGAGAGAADTAAPAPVPAAAATDAAAPAAAAPAAAAPAAAAPAAASAWPETAADHPLTHFYDAFEKLTEESGHNEVYGVTLTKSDEFHTKLILQKFLRANANDLEKAKQQLLETLKWRKEFDPPKAAGESFDKTKFDGLGYIIEVDGVPESENKKDTVTFNIYGAVKDNKATFGDLDAFLRWRVGLMEKSVQKLNLSSATQPIPNYGEGPDPYQGFQVHDYLQVSFLRQDPLVKAATKKTIEVLGRYYPETLSRKFFVNVPVVMGWLFNATKLFIAKETVKKFTVLSYGNQLATELGQSIPKEYGGTQAALSEVGEGMQFAA</sequence>
<evidence type="ECO:0000256" key="3">
    <source>
        <dbReference type="ARBA" id="ARBA00006667"/>
    </source>
</evidence>
<keyword evidence="7" id="KW-0349">Heme</keyword>
<evidence type="ECO:0000256" key="10">
    <source>
        <dbReference type="ARBA" id="ARBA00022848"/>
    </source>
</evidence>
<evidence type="ECO:0000256" key="6">
    <source>
        <dbReference type="ARBA" id="ARBA00022490"/>
    </source>
</evidence>
<gene>
    <name evidence="19" type="ORF">M421DRAFT_416480</name>
</gene>
<dbReference type="InterPro" id="IPR011074">
    <property type="entry name" value="CRAL/TRIO_N_dom"/>
</dbReference>
<dbReference type="Gene3D" id="3.40.525.10">
    <property type="entry name" value="CRAL-TRIO lipid binding domain"/>
    <property type="match status" value="1"/>
</dbReference>
<name>A0A6A5S0A4_9PLEO</name>
<evidence type="ECO:0000256" key="12">
    <source>
        <dbReference type="ARBA" id="ARBA00023055"/>
    </source>
</evidence>
<comment type="function">
    <text evidence="15">Non-classical phosphatidylinositol (PtdIns) transfer protein (PITP), which exhibits PtdIns-binding/transfer activity in the absence of detectable PtdCho-binding/transfer activity. Regulates PtdIns(4,5)P2 homeostasis at the plasma membrane. Heme-binding protein that may play a role in organic oxidant-induced stress responses.</text>
</comment>
<accession>A0A6A5S0A4</accession>
<keyword evidence="11" id="KW-0408">Iron</keyword>
<evidence type="ECO:0000256" key="14">
    <source>
        <dbReference type="ARBA" id="ARBA00024146"/>
    </source>
</evidence>
<dbReference type="SUPFAM" id="SSF52087">
    <property type="entry name" value="CRAL/TRIO domain"/>
    <property type="match status" value="1"/>
</dbReference>
<dbReference type="SMART" id="SM00516">
    <property type="entry name" value="SEC14"/>
    <property type="match status" value="1"/>
</dbReference>
<organism evidence="19 20">
    <name type="scientific">Didymella exigua CBS 183.55</name>
    <dbReference type="NCBI Taxonomy" id="1150837"/>
    <lineage>
        <taxon>Eukaryota</taxon>
        <taxon>Fungi</taxon>
        <taxon>Dikarya</taxon>
        <taxon>Ascomycota</taxon>
        <taxon>Pezizomycotina</taxon>
        <taxon>Dothideomycetes</taxon>
        <taxon>Pleosporomycetidae</taxon>
        <taxon>Pleosporales</taxon>
        <taxon>Pleosporineae</taxon>
        <taxon>Didymellaceae</taxon>
        <taxon>Didymella</taxon>
    </lineage>
</organism>
<dbReference type="PROSITE" id="PS50191">
    <property type="entry name" value="CRAL_TRIO"/>
    <property type="match status" value="1"/>
</dbReference>
<comment type="subcellular location">
    <subcellularLocation>
        <location evidence="16">Cytoplasm</location>
    </subcellularLocation>
    <subcellularLocation>
        <location evidence="2 16">Endoplasmic reticulum membrane</location>
        <topology evidence="2 16">Peripheral membrane protein</topology>
    </subcellularLocation>
    <subcellularLocation>
        <location evidence="16">Microsome membrane</location>
        <topology evidence="16">Peripheral membrane protein</topology>
    </subcellularLocation>
</comment>
<dbReference type="PANTHER" id="PTHR47669">
    <property type="entry name" value="PHOSPHATIDYLINOSITOL TRANSFER PROTEIN SFH5"/>
    <property type="match status" value="1"/>
</dbReference>
<evidence type="ECO:0000313" key="19">
    <source>
        <dbReference type="EMBL" id="KAF1932884.1"/>
    </source>
</evidence>
<feature type="region of interest" description="Disordered" evidence="17">
    <location>
        <begin position="140"/>
        <end position="162"/>
    </location>
</feature>
<dbReference type="GO" id="GO:0032541">
    <property type="term" value="C:cortical endoplasmic reticulum"/>
    <property type="evidence" value="ECO:0007669"/>
    <property type="project" value="TreeGrafter"/>
</dbReference>
<dbReference type="GO" id="GO:0046872">
    <property type="term" value="F:metal ion binding"/>
    <property type="evidence" value="ECO:0007669"/>
    <property type="project" value="UniProtKB-KW"/>
</dbReference>
<evidence type="ECO:0000256" key="13">
    <source>
        <dbReference type="ARBA" id="ARBA00023136"/>
    </source>
</evidence>
<dbReference type="Pfam" id="PF00650">
    <property type="entry name" value="CRAL_TRIO"/>
    <property type="match status" value="1"/>
</dbReference>
<keyword evidence="8" id="KW-0479">Metal-binding</keyword>
<keyword evidence="20" id="KW-1185">Reference proteome</keyword>
<feature type="region of interest" description="Disordered" evidence="17">
    <location>
        <begin position="1"/>
        <end position="106"/>
    </location>
</feature>
<evidence type="ECO:0000256" key="4">
    <source>
        <dbReference type="ARBA" id="ARBA00018320"/>
    </source>
</evidence>
<dbReference type="RefSeq" id="XP_033453132.1">
    <property type="nucleotide sequence ID" value="XM_033591087.1"/>
</dbReference>
<dbReference type="GO" id="GO:0043001">
    <property type="term" value="P:Golgi to plasma membrane protein transport"/>
    <property type="evidence" value="ECO:0007669"/>
    <property type="project" value="TreeGrafter"/>
</dbReference>
<dbReference type="InterPro" id="IPR001251">
    <property type="entry name" value="CRAL-TRIO_dom"/>
</dbReference>
<dbReference type="GO" id="GO:0008526">
    <property type="term" value="F:phosphatidylinositol transfer activity"/>
    <property type="evidence" value="ECO:0007669"/>
    <property type="project" value="UniProtKB-UniRule"/>
</dbReference>
<dbReference type="GO" id="GO:0005829">
    <property type="term" value="C:cytosol"/>
    <property type="evidence" value="ECO:0007669"/>
    <property type="project" value="TreeGrafter"/>
</dbReference>
<evidence type="ECO:0000256" key="17">
    <source>
        <dbReference type="SAM" id="MobiDB-lite"/>
    </source>
</evidence>
<evidence type="ECO:0000256" key="5">
    <source>
        <dbReference type="ARBA" id="ARBA00022448"/>
    </source>
</evidence>
<dbReference type="GO" id="GO:0017157">
    <property type="term" value="P:regulation of exocytosis"/>
    <property type="evidence" value="ECO:0007669"/>
    <property type="project" value="TreeGrafter"/>
</dbReference>
<evidence type="ECO:0000256" key="16">
    <source>
        <dbReference type="RuleBase" id="RU367059"/>
    </source>
</evidence>
<keyword evidence="9 16" id="KW-0256">Endoplasmic reticulum</keyword>
<dbReference type="EMBL" id="ML978958">
    <property type="protein sequence ID" value="KAF1932884.1"/>
    <property type="molecule type" value="Genomic_DNA"/>
</dbReference>
<dbReference type="InterPro" id="IPR042938">
    <property type="entry name" value="Sfh5"/>
</dbReference>
<proteinExistence type="inferred from homology"/>
<evidence type="ECO:0000259" key="18">
    <source>
        <dbReference type="PROSITE" id="PS50191"/>
    </source>
</evidence>
<comment type="similarity">
    <text evidence="3 16">Belongs to the SFH5 family.</text>
</comment>
<dbReference type="InterPro" id="IPR036273">
    <property type="entry name" value="CRAL/TRIO_N_dom_sf"/>
</dbReference>
<dbReference type="PANTHER" id="PTHR47669:SF1">
    <property type="entry name" value="PHOSPHATIDYLINOSITOL TRANSFER PROTEIN SFH5"/>
    <property type="match status" value="1"/>
</dbReference>
<evidence type="ECO:0000256" key="1">
    <source>
        <dbReference type="ARBA" id="ARBA00001970"/>
    </source>
</evidence>
<keyword evidence="6 16" id="KW-0963">Cytoplasm</keyword>
<dbReference type="OrthoDB" id="75724at2759"/>
<dbReference type="GO" id="GO:0005886">
    <property type="term" value="C:plasma membrane"/>
    <property type="evidence" value="ECO:0007669"/>
    <property type="project" value="TreeGrafter"/>
</dbReference>
<comment type="cofactor">
    <cofactor evidence="1">
        <name>heme b</name>
        <dbReference type="ChEBI" id="CHEBI:60344"/>
    </cofactor>
</comment>
<dbReference type="InterPro" id="IPR036865">
    <property type="entry name" value="CRAL-TRIO_dom_sf"/>
</dbReference>
<dbReference type="Pfam" id="PF03765">
    <property type="entry name" value="CRAL_TRIO_N"/>
    <property type="match status" value="1"/>
</dbReference>
<dbReference type="AlphaFoldDB" id="A0A6A5S0A4"/>
<keyword evidence="10 16" id="KW-0492">Microsome</keyword>
<comment type="catalytic activity">
    <reaction evidence="14">
        <text>a 1,2-diacyl-sn-glycero-3-phospho-(1D-myo-inositol)(in) = a 1,2-diacyl-sn-glycero-3-phospho-(1D-myo-inositol)(out)</text>
        <dbReference type="Rhea" id="RHEA:38691"/>
        <dbReference type="ChEBI" id="CHEBI:57880"/>
    </reaction>
    <physiologicalReaction direction="left-to-right" evidence="14">
        <dbReference type="Rhea" id="RHEA:38692"/>
    </physiologicalReaction>
</comment>
<evidence type="ECO:0000256" key="2">
    <source>
        <dbReference type="ARBA" id="ARBA00004406"/>
    </source>
</evidence>
<feature type="domain" description="CRAL-TRIO" evidence="18">
    <location>
        <begin position="328"/>
        <end position="463"/>
    </location>
</feature>
<feature type="compositionally biased region" description="Polar residues" evidence="17">
    <location>
        <begin position="87"/>
        <end position="106"/>
    </location>
</feature>
<feature type="compositionally biased region" description="Gly residues" evidence="17">
    <location>
        <begin position="146"/>
        <end position="156"/>
    </location>
</feature>
<evidence type="ECO:0000256" key="7">
    <source>
        <dbReference type="ARBA" id="ARBA00022617"/>
    </source>
</evidence>
<reference evidence="19" key="1">
    <citation type="journal article" date="2020" name="Stud. Mycol.">
        <title>101 Dothideomycetes genomes: a test case for predicting lifestyles and emergence of pathogens.</title>
        <authorList>
            <person name="Haridas S."/>
            <person name="Albert R."/>
            <person name="Binder M."/>
            <person name="Bloem J."/>
            <person name="Labutti K."/>
            <person name="Salamov A."/>
            <person name="Andreopoulos B."/>
            <person name="Baker S."/>
            <person name="Barry K."/>
            <person name="Bills G."/>
            <person name="Bluhm B."/>
            <person name="Cannon C."/>
            <person name="Castanera R."/>
            <person name="Culley D."/>
            <person name="Daum C."/>
            <person name="Ezra D."/>
            <person name="Gonzalez J."/>
            <person name="Henrissat B."/>
            <person name="Kuo A."/>
            <person name="Liang C."/>
            <person name="Lipzen A."/>
            <person name="Lutzoni F."/>
            <person name="Magnuson J."/>
            <person name="Mondo S."/>
            <person name="Nolan M."/>
            <person name="Ohm R."/>
            <person name="Pangilinan J."/>
            <person name="Park H.-J."/>
            <person name="Ramirez L."/>
            <person name="Alfaro M."/>
            <person name="Sun H."/>
            <person name="Tritt A."/>
            <person name="Yoshinaga Y."/>
            <person name="Zwiers L.-H."/>
            <person name="Turgeon B."/>
            <person name="Goodwin S."/>
            <person name="Spatafora J."/>
            <person name="Crous P."/>
            <person name="Grigoriev I."/>
        </authorList>
    </citation>
    <scope>NUCLEOTIDE SEQUENCE</scope>
    <source>
        <strain evidence="19">CBS 183.55</strain>
    </source>
</reference>
<evidence type="ECO:0000256" key="11">
    <source>
        <dbReference type="ARBA" id="ARBA00023004"/>
    </source>
</evidence>
<dbReference type="Proteomes" id="UP000800082">
    <property type="component" value="Unassembled WGS sequence"/>
</dbReference>
<evidence type="ECO:0000256" key="15">
    <source>
        <dbReference type="ARBA" id="ARBA00024180"/>
    </source>
</evidence>
<keyword evidence="13 16" id="KW-0472">Membrane</keyword>
<protein>
    <recommendedName>
        <fullName evidence="4 16">Phosphatidylinositol transfer protein SFH5</fullName>
        <shortName evidence="16">PITP SFH5</shortName>
    </recommendedName>
</protein>
<keyword evidence="12 16" id="KW-0445">Lipid transport</keyword>
<keyword evidence="5 16" id="KW-0813">Transport</keyword>
<dbReference type="GeneID" id="54348755"/>
<dbReference type="FunFam" id="3.40.525.10:FF:000018">
    <property type="entry name" value="Phosphatidylinositol transfer protein SFH5"/>
    <property type="match status" value="1"/>
</dbReference>
<dbReference type="GO" id="GO:0005789">
    <property type="term" value="C:endoplasmic reticulum membrane"/>
    <property type="evidence" value="ECO:0007669"/>
    <property type="project" value="UniProtKB-SubCell"/>
</dbReference>
<dbReference type="SUPFAM" id="SSF46938">
    <property type="entry name" value="CRAL/TRIO N-terminal domain"/>
    <property type="match status" value="1"/>
</dbReference>
<dbReference type="CDD" id="cd00170">
    <property type="entry name" value="SEC14"/>
    <property type="match status" value="1"/>
</dbReference>
<evidence type="ECO:0000256" key="8">
    <source>
        <dbReference type="ARBA" id="ARBA00022723"/>
    </source>
</evidence>